<evidence type="ECO:0000313" key="8">
    <source>
        <dbReference type="EMBL" id="KIM26902.1"/>
    </source>
</evidence>
<dbReference type="InterPro" id="IPR050493">
    <property type="entry name" value="FAD-dep_Monooxygenase_BioMet"/>
</dbReference>
<dbReference type="GO" id="GO:0071949">
    <property type="term" value="F:FAD binding"/>
    <property type="evidence" value="ECO:0007669"/>
    <property type="project" value="InterPro"/>
</dbReference>
<evidence type="ECO:0000256" key="1">
    <source>
        <dbReference type="ARBA" id="ARBA00007992"/>
    </source>
</evidence>
<keyword evidence="6" id="KW-0812">Transmembrane</keyword>
<keyword evidence="2" id="KW-0285">Flavoprotein</keyword>
<evidence type="ECO:0000259" key="7">
    <source>
        <dbReference type="Pfam" id="PF01494"/>
    </source>
</evidence>
<dbReference type="EMBL" id="KN824302">
    <property type="protein sequence ID" value="KIM26902.1"/>
    <property type="molecule type" value="Genomic_DNA"/>
</dbReference>
<evidence type="ECO:0000313" key="9">
    <source>
        <dbReference type="Proteomes" id="UP000054097"/>
    </source>
</evidence>
<dbReference type="PANTHER" id="PTHR13789">
    <property type="entry name" value="MONOOXYGENASE"/>
    <property type="match status" value="1"/>
</dbReference>
<name>A0A0C2XCP4_SERVB</name>
<keyword evidence="6" id="KW-0472">Membrane</keyword>
<accession>A0A0C2XCP4</accession>
<evidence type="ECO:0000256" key="4">
    <source>
        <dbReference type="ARBA" id="ARBA00023002"/>
    </source>
</evidence>
<keyword evidence="5" id="KW-0503">Monooxygenase</keyword>
<comment type="similarity">
    <text evidence="1">Belongs to the paxM FAD-dependent monooxygenase family.</text>
</comment>
<keyword evidence="3" id="KW-0274">FAD</keyword>
<evidence type="ECO:0000256" key="2">
    <source>
        <dbReference type="ARBA" id="ARBA00022630"/>
    </source>
</evidence>
<protein>
    <recommendedName>
        <fullName evidence="7">FAD-binding domain-containing protein</fullName>
    </recommendedName>
</protein>
<dbReference type="HOGENOM" id="CLU_009665_19_5_1"/>
<dbReference type="OrthoDB" id="1878542at2759"/>
<proteinExistence type="inferred from homology"/>
<gene>
    <name evidence="8" type="ORF">M408DRAFT_24928</name>
</gene>
<feature type="domain" description="FAD-binding" evidence="7">
    <location>
        <begin position="209"/>
        <end position="265"/>
    </location>
</feature>
<reference evidence="8 9" key="1">
    <citation type="submission" date="2014-04" db="EMBL/GenBank/DDBJ databases">
        <authorList>
            <consortium name="DOE Joint Genome Institute"/>
            <person name="Kuo A."/>
            <person name="Zuccaro A."/>
            <person name="Kohler A."/>
            <person name="Nagy L.G."/>
            <person name="Floudas D."/>
            <person name="Copeland A."/>
            <person name="Barry K.W."/>
            <person name="Cichocki N."/>
            <person name="Veneault-Fourrey C."/>
            <person name="LaButti K."/>
            <person name="Lindquist E.A."/>
            <person name="Lipzen A."/>
            <person name="Lundell T."/>
            <person name="Morin E."/>
            <person name="Murat C."/>
            <person name="Sun H."/>
            <person name="Tunlid A."/>
            <person name="Henrissat B."/>
            <person name="Grigoriev I.V."/>
            <person name="Hibbett D.S."/>
            <person name="Martin F."/>
            <person name="Nordberg H.P."/>
            <person name="Cantor M.N."/>
            <person name="Hua S.X."/>
        </authorList>
    </citation>
    <scope>NUCLEOTIDE SEQUENCE [LARGE SCALE GENOMIC DNA]</scope>
    <source>
        <strain evidence="8 9">MAFF 305830</strain>
    </source>
</reference>
<keyword evidence="9" id="KW-1185">Reference proteome</keyword>
<feature type="transmembrane region" description="Helical" evidence="6">
    <location>
        <begin position="6"/>
        <end position="25"/>
    </location>
</feature>
<dbReference type="STRING" id="933852.A0A0C2XCP4"/>
<reference evidence="9" key="2">
    <citation type="submission" date="2015-01" db="EMBL/GenBank/DDBJ databases">
        <title>Evolutionary Origins and Diversification of the Mycorrhizal Mutualists.</title>
        <authorList>
            <consortium name="DOE Joint Genome Institute"/>
            <consortium name="Mycorrhizal Genomics Consortium"/>
            <person name="Kohler A."/>
            <person name="Kuo A."/>
            <person name="Nagy L.G."/>
            <person name="Floudas D."/>
            <person name="Copeland A."/>
            <person name="Barry K.W."/>
            <person name="Cichocki N."/>
            <person name="Veneault-Fourrey C."/>
            <person name="LaButti K."/>
            <person name="Lindquist E.A."/>
            <person name="Lipzen A."/>
            <person name="Lundell T."/>
            <person name="Morin E."/>
            <person name="Murat C."/>
            <person name="Riley R."/>
            <person name="Ohm R."/>
            <person name="Sun H."/>
            <person name="Tunlid A."/>
            <person name="Henrissat B."/>
            <person name="Grigoriev I.V."/>
            <person name="Hibbett D.S."/>
            <person name="Martin F."/>
        </authorList>
    </citation>
    <scope>NUCLEOTIDE SEQUENCE [LARGE SCALE GENOMIC DNA]</scope>
    <source>
        <strain evidence="9">MAFF 305830</strain>
    </source>
</reference>
<dbReference type="Proteomes" id="UP000054097">
    <property type="component" value="Unassembled WGS sequence"/>
</dbReference>
<evidence type="ECO:0000256" key="5">
    <source>
        <dbReference type="ARBA" id="ARBA00023033"/>
    </source>
</evidence>
<dbReference type="AlphaFoldDB" id="A0A0C2XCP4"/>
<keyword evidence="4" id="KW-0560">Oxidoreductase</keyword>
<dbReference type="GO" id="GO:0004497">
    <property type="term" value="F:monooxygenase activity"/>
    <property type="evidence" value="ECO:0007669"/>
    <property type="project" value="UniProtKB-KW"/>
</dbReference>
<dbReference type="InterPro" id="IPR036188">
    <property type="entry name" value="FAD/NAD-bd_sf"/>
</dbReference>
<evidence type="ECO:0000256" key="3">
    <source>
        <dbReference type="ARBA" id="ARBA00022827"/>
    </source>
</evidence>
<sequence length="333" mass="36312">MSKATPITILIVGNGVAGPILAMALKKVTPHKIILVDAGPEEALPIGAALGITPNGLRALRFIDAEHLIVDKGGKLGYVAFRRGDTNTTLIEQPVGDLFTEKYGFADIKPDFANASVIVALSKLTKEEEEELNLKRGFNVHLGSEASFAGFHTADPAGGEAPWGDDHSIEHLTKLAQSKIEGWQNQIPSKVISKTFRCVPTPLYDRQPLATWHKGRVVLCGDAAHPTTPAGGQGSQMAAESAVILARLLAENEPSDELFRRYASIPHSRTDWVTKTSRRSVVMLFVLTTSMWQVIRNIAISLFGGYVFKTILIFYDTYSLNEYKSVGIVSKKE</sequence>
<dbReference type="SUPFAM" id="SSF51905">
    <property type="entry name" value="FAD/NAD(P)-binding domain"/>
    <property type="match status" value="1"/>
</dbReference>
<evidence type="ECO:0000256" key="6">
    <source>
        <dbReference type="SAM" id="Phobius"/>
    </source>
</evidence>
<dbReference type="InterPro" id="IPR002938">
    <property type="entry name" value="FAD-bd"/>
</dbReference>
<feature type="transmembrane region" description="Helical" evidence="6">
    <location>
        <begin position="294"/>
        <end position="315"/>
    </location>
</feature>
<dbReference type="Gene3D" id="3.50.50.60">
    <property type="entry name" value="FAD/NAD(P)-binding domain"/>
    <property type="match status" value="2"/>
</dbReference>
<dbReference type="Pfam" id="PF01494">
    <property type="entry name" value="FAD_binding_3"/>
    <property type="match status" value="1"/>
</dbReference>
<keyword evidence="6" id="KW-1133">Transmembrane helix</keyword>
<dbReference type="PANTHER" id="PTHR13789:SF309">
    <property type="entry name" value="PUTATIVE (AFU_ORTHOLOGUE AFUA_6G14510)-RELATED"/>
    <property type="match status" value="1"/>
</dbReference>
<organism evidence="8 9">
    <name type="scientific">Serendipita vermifera MAFF 305830</name>
    <dbReference type="NCBI Taxonomy" id="933852"/>
    <lineage>
        <taxon>Eukaryota</taxon>
        <taxon>Fungi</taxon>
        <taxon>Dikarya</taxon>
        <taxon>Basidiomycota</taxon>
        <taxon>Agaricomycotina</taxon>
        <taxon>Agaricomycetes</taxon>
        <taxon>Sebacinales</taxon>
        <taxon>Serendipitaceae</taxon>
        <taxon>Serendipita</taxon>
    </lineage>
</organism>